<evidence type="ECO:0000259" key="1">
    <source>
        <dbReference type="PROSITE" id="PS50943"/>
    </source>
</evidence>
<dbReference type="PROSITE" id="PS50943">
    <property type="entry name" value="HTH_CROC1"/>
    <property type="match status" value="1"/>
</dbReference>
<gene>
    <name evidence="2" type="ORF">H8S55_13140</name>
</gene>
<dbReference type="AlphaFoldDB" id="A0A8J6IZ01"/>
<dbReference type="Pfam" id="PF01381">
    <property type="entry name" value="HTH_3"/>
    <property type="match status" value="1"/>
</dbReference>
<dbReference type="SMART" id="SM00530">
    <property type="entry name" value="HTH_XRE"/>
    <property type="match status" value="1"/>
</dbReference>
<evidence type="ECO:0000313" key="2">
    <source>
        <dbReference type="EMBL" id="MBC5718240.1"/>
    </source>
</evidence>
<dbReference type="EMBL" id="JACOPN010000013">
    <property type="protein sequence ID" value="MBC5718240.1"/>
    <property type="molecule type" value="Genomic_DNA"/>
</dbReference>
<dbReference type="CDD" id="cd00093">
    <property type="entry name" value="HTH_XRE"/>
    <property type="match status" value="1"/>
</dbReference>
<dbReference type="Gene3D" id="6.10.140.640">
    <property type="match status" value="1"/>
</dbReference>
<dbReference type="RefSeq" id="WP_118640416.1">
    <property type="nucleotide sequence ID" value="NZ_JACOPN010000013.1"/>
</dbReference>
<dbReference type="SUPFAM" id="SSF47413">
    <property type="entry name" value="lambda repressor-like DNA-binding domains"/>
    <property type="match status" value="1"/>
</dbReference>
<dbReference type="GO" id="GO:0003677">
    <property type="term" value="F:DNA binding"/>
    <property type="evidence" value="ECO:0007669"/>
    <property type="project" value="InterPro"/>
</dbReference>
<feature type="domain" description="HTH cro/C1-type" evidence="1">
    <location>
        <begin position="24"/>
        <end position="78"/>
    </location>
</feature>
<dbReference type="Proteomes" id="UP000602260">
    <property type="component" value="Unassembled WGS sequence"/>
</dbReference>
<proteinExistence type="predicted"/>
<protein>
    <submittedName>
        <fullName evidence="2">Helix-turn-helix transcriptional regulator</fullName>
    </submittedName>
</protein>
<accession>A0A8J6IZ01</accession>
<dbReference type="Gene3D" id="1.10.260.40">
    <property type="entry name" value="lambda repressor-like DNA-binding domains"/>
    <property type="match status" value="1"/>
</dbReference>
<keyword evidence="3" id="KW-1185">Reference proteome</keyword>
<dbReference type="InterPro" id="IPR001387">
    <property type="entry name" value="Cro/C1-type_HTH"/>
</dbReference>
<organism evidence="2 3">
    <name type="scientific">Flintibacter faecis</name>
    <dbReference type="NCBI Taxonomy" id="2763047"/>
    <lineage>
        <taxon>Bacteria</taxon>
        <taxon>Bacillati</taxon>
        <taxon>Bacillota</taxon>
        <taxon>Clostridia</taxon>
        <taxon>Eubacteriales</taxon>
        <taxon>Flintibacter</taxon>
    </lineage>
</organism>
<name>A0A8J6IZ01_9FIRM</name>
<dbReference type="InterPro" id="IPR010982">
    <property type="entry name" value="Lambda_DNA-bd_dom_sf"/>
</dbReference>
<sequence>MPKRAKKEKRPIAKIDFKPYGLEIKASRTKQKESRNKAADALFISPRYLANIENKGQHPSVQVFLELVSRYHISVDQILYGNEAADKSTERRQFEILLDELTDAEIKILTATAQAILDARADSEGEN</sequence>
<reference evidence="2" key="1">
    <citation type="submission" date="2020-08" db="EMBL/GenBank/DDBJ databases">
        <title>Genome public.</title>
        <authorList>
            <person name="Liu C."/>
            <person name="Sun Q."/>
        </authorList>
    </citation>
    <scope>NUCLEOTIDE SEQUENCE</scope>
    <source>
        <strain evidence="2">BX5</strain>
    </source>
</reference>
<comment type="caution">
    <text evidence="2">The sequence shown here is derived from an EMBL/GenBank/DDBJ whole genome shotgun (WGS) entry which is preliminary data.</text>
</comment>
<evidence type="ECO:0000313" key="3">
    <source>
        <dbReference type="Proteomes" id="UP000602260"/>
    </source>
</evidence>
<dbReference type="InterPro" id="IPR041511">
    <property type="entry name" value="DBD_HTH"/>
</dbReference>
<dbReference type="Pfam" id="PF18430">
    <property type="entry name" value="DBD_HTH"/>
    <property type="match status" value="1"/>
</dbReference>